<dbReference type="PROSITE" id="PS00062">
    <property type="entry name" value="ALDOKETO_REDUCTASE_2"/>
    <property type="match status" value="1"/>
</dbReference>
<dbReference type="InterPro" id="IPR036812">
    <property type="entry name" value="NAD(P)_OxRdtase_dom_sf"/>
</dbReference>
<evidence type="ECO:0000256" key="6">
    <source>
        <dbReference type="PIRSR" id="PIRSR000097-3"/>
    </source>
</evidence>
<comment type="similarity">
    <text evidence="1">Belongs to the aldo/keto reductase family.</text>
</comment>
<evidence type="ECO:0000256" key="5">
    <source>
        <dbReference type="PIRSR" id="PIRSR000097-2"/>
    </source>
</evidence>
<dbReference type="PIRSF" id="PIRSF000097">
    <property type="entry name" value="AKR"/>
    <property type="match status" value="1"/>
</dbReference>
<dbReference type="SUPFAM" id="SSF51430">
    <property type="entry name" value="NAD(P)-linked oxidoreductase"/>
    <property type="match status" value="1"/>
</dbReference>
<dbReference type="InterPro" id="IPR023210">
    <property type="entry name" value="NADP_OxRdtase_dom"/>
</dbReference>
<dbReference type="Gene3D" id="3.20.20.100">
    <property type="entry name" value="NADP-dependent oxidoreductase domain"/>
    <property type="match status" value="1"/>
</dbReference>
<evidence type="ECO:0000313" key="8">
    <source>
        <dbReference type="EMBL" id="CAD8829227.1"/>
    </source>
</evidence>
<sequence length="310" mass="34044">MVGSMAELGPTSVNTLGMPMVGFGTYQMSIGEAEASVTEALKCGFRHIDSAEGYMNEEGTGRALKNSGVPREEMFVTTKVFPGNLAWGVPEKSFDDTITACRKSLEQLQLDYVDLYLIHAPFSSTRMEIYKALQEIKTQGLAKRVGVSNYTEQHFKEIADAGLPLPEVNQIELHPICQQKPTLASMAKFGTLAVAYSVLAPLSTWRTGEGQGGDKTAHLKQDCQVVVEEIAQKLSVSESQVLMRWGLQKGYVVLTKSTRPERIRDNFDVFGFEISSEDMQNLDAQDQQQPIAWAANGTNPMDASPPLANN</sequence>
<dbReference type="CDD" id="cd19071">
    <property type="entry name" value="AKR_AKR1-5-like"/>
    <property type="match status" value="1"/>
</dbReference>
<dbReference type="PANTHER" id="PTHR43827:SF3">
    <property type="entry name" value="NADP-DEPENDENT OXIDOREDUCTASE DOMAIN-CONTAINING PROTEIN"/>
    <property type="match status" value="1"/>
</dbReference>
<dbReference type="PANTHER" id="PTHR43827">
    <property type="entry name" value="2,5-DIKETO-D-GLUCONIC ACID REDUCTASE"/>
    <property type="match status" value="1"/>
</dbReference>
<dbReference type="FunFam" id="3.20.20.100:FF:000002">
    <property type="entry name" value="2,5-diketo-D-gluconic acid reductase A"/>
    <property type="match status" value="1"/>
</dbReference>
<name>A0A7S0ZQC0_NOCSC</name>
<evidence type="ECO:0000256" key="1">
    <source>
        <dbReference type="ARBA" id="ARBA00007905"/>
    </source>
</evidence>
<gene>
    <name evidence="8" type="ORF">NSCI0253_LOCUS3573</name>
</gene>
<dbReference type="EMBL" id="HBFQ01005072">
    <property type="protein sequence ID" value="CAD8829227.1"/>
    <property type="molecule type" value="Transcribed_RNA"/>
</dbReference>
<feature type="binding site" evidence="5">
    <location>
        <position position="119"/>
    </location>
    <ligand>
        <name>substrate</name>
    </ligand>
</feature>
<keyword evidence="2" id="KW-0521">NADP</keyword>
<feature type="active site" description="Proton donor" evidence="4">
    <location>
        <position position="54"/>
    </location>
</feature>
<dbReference type="InterPro" id="IPR020471">
    <property type="entry name" value="AKR"/>
</dbReference>
<evidence type="ECO:0000256" key="4">
    <source>
        <dbReference type="PIRSR" id="PIRSR000097-1"/>
    </source>
</evidence>
<dbReference type="GO" id="GO:0016616">
    <property type="term" value="F:oxidoreductase activity, acting on the CH-OH group of donors, NAD or NADP as acceptor"/>
    <property type="evidence" value="ECO:0007669"/>
    <property type="project" value="UniProtKB-ARBA"/>
</dbReference>
<feature type="site" description="Lowers pKa of active site Tyr" evidence="6">
    <location>
        <position position="79"/>
    </location>
</feature>
<feature type="domain" description="NADP-dependent oxidoreductase" evidence="7">
    <location>
        <begin position="21"/>
        <end position="284"/>
    </location>
</feature>
<proteinExistence type="inferred from homology"/>
<evidence type="ECO:0000256" key="2">
    <source>
        <dbReference type="ARBA" id="ARBA00022857"/>
    </source>
</evidence>
<organism evidence="8">
    <name type="scientific">Noctiluca scintillans</name>
    <name type="common">Sea sparkle</name>
    <name type="synonym">Red tide dinoflagellate</name>
    <dbReference type="NCBI Taxonomy" id="2966"/>
    <lineage>
        <taxon>Eukaryota</taxon>
        <taxon>Sar</taxon>
        <taxon>Alveolata</taxon>
        <taxon>Dinophyceae</taxon>
        <taxon>Noctilucales</taxon>
        <taxon>Noctilucaceae</taxon>
        <taxon>Noctiluca</taxon>
    </lineage>
</organism>
<evidence type="ECO:0000259" key="7">
    <source>
        <dbReference type="Pfam" id="PF00248"/>
    </source>
</evidence>
<reference evidence="8" key="1">
    <citation type="submission" date="2021-01" db="EMBL/GenBank/DDBJ databases">
        <authorList>
            <person name="Corre E."/>
            <person name="Pelletier E."/>
            <person name="Niang G."/>
            <person name="Scheremetjew M."/>
            <person name="Finn R."/>
            <person name="Kale V."/>
            <person name="Holt S."/>
            <person name="Cochrane G."/>
            <person name="Meng A."/>
            <person name="Brown T."/>
            <person name="Cohen L."/>
        </authorList>
    </citation>
    <scope>NUCLEOTIDE SEQUENCE</scope>
</reference>
<dbReference type="Pfam" id="PF00248">
    <property type="entry name" value="Aldo_ket_red"/>
    <property type="match status" value="1"/>
</dbReference>
<dbReference type="PRINTS" id="PR00069">
    <property type="entry name" value="ALDKETRDTASE"/>
</dbReference>
<evidence type="ECO:0000256" key="3">
    <source>
        <dbReference type="ARBA" id="ARBA00023002"/>
    </source>
</evidence>
<keyword evidence="3" id="KW-0560">Oxidoreductase</keyword>
<accession>A0A7S0ZQC0</accession>
<dbReference type="AlphaFoldDB" id="A0A7S0ZQC0"/>
<protein>
    <recommendedName>
        <fullName evidence="7">NADP-dependent oxidoreductase domain-containing protein</fullName>
    </recommendedName>
</protein>
<dbReference type="InterPro" id="IPR018170">
    <property type="entry name" value="Aldo/ket_reductase_CS"/>
</dbReference>